<sequence length="96" mass="11331">MNSIQKLFFFIFLLVCAVSSLPLVQRSQLEVPDEAILFPTMLEEIDFDKRDPEMAVWIDVPESLRFNSELPRTDRKWHLDEEMILSARRHPTLKTV</sequence>
<proteinExistence type="predicted"/>
<protein>
    <submittedName>
        <fullName evidence="3">Uncharacterized protein</fullName>
    </submittedName>
</protein>
<reference evidence="3" key="1">
    <citation type="submission" date="2024-02" db="UniProtKB">
        <authorList>
            <consortium name="WormBaseParasite"/>
        </authorList>
    </citation>
    <scope>IDENTIFICATION</scope>
</reference>
<evidence type="ECO:0000313" key="2">
    <source>
        <dbReference type="Proteomes" id="UP000887575"/>
    </source>
</evidence>
<keyword evidence="2" id="KW-1185">Reference proteome</keyword>
<name>A0AAF3EL88_9BILA</name>
<dbReference type="WBParaSite" id="MBELARI_LOCUS14811">
    <property type="protein sequence ID" value="MBELARI_LOCUS14811"/>
    <property type="gene ID" value="MBELARI_LOCUS14811"/>
</dbReference>
<keyword evidence="1" id="KW-0732">Signal</keyword>
<dbReference type="Proteomes" id="UP000887575">
    <property type="component" value="Unassembled WGS sequence"/>
</dbReference>
<feature type="signal peptide" evidence="1">
    <location>
        <begin position="1"/>
        <end position="20"/>
    </location>
</feature>
<dbReference type="AlphaFoldDB" id="A0AAF3EL88"/>
<feature type="chain" id="PRO_5042067354" evidence="1">
    <location>
        <begin position="21"/>
        <end position="96"/>
    </location>
</feature>
<accession>A0AAF3EL88</accession>
<evidence type="ECO:0000256" key="1">
    <source>
        <dbReference type="SAM" id="SignalP"/>
    </source>
</evidence>
<organism evidence="2 3">
    <name type="scientific">Mesorhabditis belari</name>
    <dbReference type="NCBI Taxonomy" id="2138241"/>
    <lineage>
        <taxon>Eukaryota</taxon>
        <taxon>Metazoa</taxon>
        <taxon>Ecdysozoa</taxon>
        <taxon>Nematoda</taxon>
        <taxon>Chromadorea</taxon>
        <taxon>Rhabditida</taxon>
        <taxon>Rhabditina</taxon>
        <taxon>Rhabditomorpha</taxon>
        <taxon>Rhabditoidea</taxon>
        <taxon>Rhabditidae</taxon>
        <taxon>Mesorhabditinae</taxon>
        <taxon>Mesorhabditis</taxon>
    </lineage>
</organism>
<evidence type="ECO:0000313" key="3">
    <source>
        <dbReference type="WBParaSite" id="MBELARI_LOCUS14811"/>
    </source>
</evidence>